<dbReference type="Gene3D" id="3.30.2350.10">
    <property type="entry name" value="Pseudouridine synthase"/>
    <property type="match status" value="1"/>
</dbReference>
<dbReference type="EMBL" id="HBFQ01045260">
    <property type="protein sequence ID" value="CAD8857821.1"/>
    <property type="molecule type" value="Transcribed_RNA"/>
</dbReference>
<dbReference type="InterPro" id="IPR050188">
    <property type="entry name" value="RluA_PseudoU_synthase"/>
</dbReference>
<dbReference type="GO" id="GO:0000455">
    <property type="term" value="P:enzyme-directed rRNA pseudouridine synthesis"/>
    <property type="evidence" value="ECO:0007669"/>
    <property type="project" value="TreeGrafter"/>
</dbReference>
<name>A0A7S1ALT1_NOCSC</name>
<comment type="similarity">
    <text evidence="1">Belongs to the pseudouridine synthase RluA family.</text>
</comment>
<reference evidence="3" key="1">
    <citation type="submission" date="2021-01" db="EMBL/GenBank/DDBJ databases">
        <authorList>
            <person name="Corre E."/>
            <person name="Pelletier E."/>
            <person name="Niang G."/>
            <person name="Scheremetjew M."/>
            <person name="Finn R."/>
            <person name="Kale V."/>
            <person name="Holt S."/>
            <person name="Cochrane G."/>
            <person name="Meng A."/>
            <person name="Brown T."/>
            <person name="Cohen L."/>
        </authorList>
    </citation>
    <scope>NUCLEOTIDE SEQUENCE</scope>
</reference>
<evidence type="ECO:0000259" key="2">
    <source>
        <dbReference type="Pfam" id="PF00849"/>
    </source>
</evidence>
<gene>
    <name evidence="3" type="ORF">NSCI0253_LOCUS32173</name>
</gene>
<dbReference type="InterPro" id="IPR006224">
    <property type="entry name" value="PsdUridine_synth_RluA-like_CS"/>
</dbReference>
<dbReference type="InterPro" id="IPR006145">
    <property type="entry name" value="PsdUridine_synth_RsuA/RluA"/>
</dbReference>
<evidence type="ECO:0000256" key="1">
    <source>
        <dbReference type="ARBA" id="ARBA00010876"/>
    </source>
</evidence>
<accession>A0A7S1ALT1</accession>
<protein>
    <recommendedName>
        <fullName evidence="2">Pseudouridine synthase RsuA/RluA-like domain-containing protein</fullName>
    </recommendedName>
</protein>
<proteinExistence type="inferred from homology"/>
<dbReference type="GO" id="GO:0003723">
    <property type="term" value="F:RNA binding"/>
    <property type="evidence" value="ECO:0007669"/>
    <property type="project" value="InterPro"/>
</dbReference>
<evidence type="ECO:0000313" key="3">
    <source>
        <dbReference type="EMBL" id="CAD8857821.1"/>
    </source>
</evidence>
<dbReference type="InterPro" id="IPR020103">
    <property type="entry name" value="PsdUridine_synth_cat_dom_sf"/>
</dbReference>
<dbReference type="PROSITE" id="PS01129">
    <property type="entry name" value="PSI_RLU"/>
    <property type="match status" value="1"/>
</dbReference>
<dbReference type="SUPFAM" id="SSF55120">
    <property type="entry name" value="Pseudouridine synthase"/>
    <property type="match status" value="1"/>
</dbReference>
<dbReference type="AlphaFoldDB" id="A0A7S1ALT1"/>
<sequence>MPNLRIHMKRCCPELLGAGKAKKRRAPELDGDGDWISEEEMRAGAVMSIGAMEDPLFRRVLELRFGFDRGGGRRTPLEVAEALGKKHAKTGEAAQMLIRNALRSIPLIPDDPKDLQVLFEDDQLLAVMKPPYLRTTPVHRFVGRSLTNQLVGYLEAAPAKPTDSQGSKQKITSRAPNILHRLDQNTSGVVLCAKTKEAARFMNERWHTASCDKEYLAVASRTSSSRLVSMDDSVLVTAPIGRDVTSDDPVRRAVNFDGGQSAATRFHVLAVGPQAMLLSCKLEESGRTHQIRVHAAHVGLPLVGDDQYGVDFEGMPPISRVALHAWRVRCTHPVSLSPLLLEAPLPSDMEQCLATCGLVWSAEG</sequence>
<dbReference type="CDD" id="cd02869">
    <property type="entry name" value="PseudoU_synth_RluA_like"/>
    <property type="match status" value="1"/>
</dbReference>
<organism evidence="3">
    <name type="scientific">Noctiluca scintillans</name>
    <name type="common">Sea sparkle</name>
    <name type="synonym">Red tide dinoflagellate</name>
    <dbReference type="NCBI Taxonomy" id="2966"/>
    <lineage>
        <taxon>Eukaryota</taxon>
        <taxon>Sar</taxon>
        <taxon>Alveolata</taxon>
        <taxon>Dinophyceae</taxon>
        <taxon>Noctilucales</taxon>
        <taxon>Noctilucaceae</taxon>
        <taxon>Noctiluca</taxon>
    </lineage>
</organism>
<dbReference type="Pfam" id="PF00849">
    <property type="entry name" value="PseudoU_synth_2"/>
    <property type="match status" value="1"/>
</dbReference>
<dbReference type="GO" id="GO:0009982">
    <property type="term" value="F:pseudouridine synthase activity"/>
    <property type="evidence" value="ECO:0007669"/>
    <property type="project" value="InterPro"/>
</dbReference>
<dbReference type="PANTHER" id="PTHR21600">
    <property type="entry name" value="MITOCHONDRIAL RNA PSEUDOURIDINE SYNTHASE"/>
    <property type="match status" value="1"/>
</dbReference>
<feature type="domain" description="Pseudouridine synthase RsuA/RluA-like" evidence="2">
    <location>
        <begin position="124"/>
        <end position="297"/>
    </location>
</feature>
<dbReference type="PANTHER" id="PTHR21600:SF87">
    <property type="entry name" value="RNA PSEUDOURIDYLATE SYNTHASE DOMAIN-CONTAINING PROTEIN 1"/>
    <property type="match status" value="1"/>
</dbReference>